<evidence type="ECO:0000259" key="5">
    <source>
        <dbReference type="PROSITE" id="PS50931"/>
    </source>
</evidence>
<dbReference type="GO" id="GO:0003677">
    <property type="term" value="F:DNA binding"/>
    <property type="evidence" value="ECO:0007669"/>
    <property type="project" value="UniProtKB-KW"/>
</dbReference>
<gene>
    <name evidence="6" type="ORF">SAMN06295900_12361</name>
</gene>
<protein>
    <submittedName>
        <fullName evidence="6">Transcriptional regulator, LysR family</fullName>
    </submittedName>
</protein>
<dbReference type="SUPFAM" id="SSF53850">
    <property type="entry name" value="Periplasmic binding protein-like II"/>
    <property type="match status" value="1"/>
</dbReference>
<dbReference type="Pfam" id="PF00126">
    <property type="entry name" value="HTH_1"/>
    <property type="match status" value="1"/>
</dbReference>
<name>A0A1X7H9M6_TRICW</name>
<dbReference type="FunFam" id="1.10.10.10:FF:000001">
    <property type="entry name" value="LysR family transcriptional regulator"/>
    <property type="match status" value="1"/>
</dbReference>
<dbReference type="InterPro" id="IPR005119">
    <property type="entry name" value="LysR_subst-bd"/>
</dbReference>
<sequence length="300" mass="33363">MSSTNLRHLRVFEAVARLSSFVEASKALHMTPAAVSLAIRDLETSLEFRVFDRTTRYVRLTEAGKQYFERVVRVLTEVRAAESCASSLRKGSYETVRIATTPTVITSLLGVAFERAPTLWPNVRINCIEVMSHQLPEVVDAGIADIAIGVRLPNNESTESQLLFASRWTALIRRDNKLARKHPLTWREVVAETVVVTNQSSRLAIQKALPADVTIELAHEVSTAMSAIAYAASGQGIAIVPGYMRQLAKAHKLVAVPIVEPEVLHMLEIANARRPKPEPHVLRIRDFLLSEVPSVYRKLV</sequence>
<dbReference type="PROSITE" id="PS50931">
    <property type="entry name" value="HTH_LYSR"/>
    <property type="match status" value="1"/>
</dbReference>
<dbReference type="Gene3D" id="1.10.10.10">
    <property type="entry name" value="Winged helix-like DNA-binding domain superfamily/Winged helix DNA-binding domain"/>
    <property type="match status" value="1"/>
</dbReference>
<dbReference type="EMBL" id="FXAH01000023">
    <property type="protein sequence ID" value="SMF81374.1"/>
    <property type="molecule type" value="Genomic_DNA"/>
</dbReference>
<dbReference type="STRING" id="28094.SAMN06295900_12361"/>
<dbReference type="Proteomes" id="UP000192911">
    <property type="component" value="Unassembled WGS sequence"/>
</dbReference>
<evidence type="ECO:0000313" key="6">
    <source>
        <dbReference type="EMBL" id="SMF81374.1"/>
    </source>
</evidence>
<evidence type="ECO:0000256" key="2">
    <source>
        <dbReference type="ARBA" id="ARBA00023015"/>
    </source>
</evidence>
<dbReference type="InterPro" id="IPR050950">
    <property type="entry name" value="HTH-type_LysR_regulators"/>
</dbReference>
<dbReference type="InterPro" id="IPR036390">
    <property type="entry name" value="WH_DNA-bd_sf"/>
</dbReference>
<dbReference type="InterPro" id="IPR000847">
    <property type="entry name" value="LysR_HTH_N"/>
</dbReference>
<feature type="domain" description="HTH lysR-type" evidence="5">
    <location>
        <begin position="4"/>
        <end position="61"/>
    </location>
</feature>
<dbReference type="AlphaFoldDB" id="A0A1X7H9M6"/>
<dbReference type="Pfam" id="PF03466">
    <property type="entry name" value="LysR_substrate"/>
    <property type="match status" value="1"/>
</dbReference>
<comment type="similarity">
    <text evidence="1">Belongs to the LysR transcriptional regulatory family.</text>
</comment>
<organism evidence="6 7">
    <name type="scientific">Trinickia caryophylli</name>
    <name type="common">Paraburkholderia caryophylli</name>
    <dbReference type="NCBI Taxonomy" id="28094"/>
    <lineage>
        <taxon>Bacteria</taxon>
        <taxon>Pseudomonadati</taxon>
        <taxon>Pseudomonadota</taxon>
        <taxon>Betaproteobacteria</taxon>
        <taxon>Burkholderiales</taxon>
        <taxon>Burkholderiaceae</taxon>
        <taxon>Trinickia</taxon>
    </lineage>
</organism>
<dbReference type="PANTHER" id="PTHR30419:SF30">
    <property type="entry name" value="LYSR FAMILY TRANSCRIPTIONAL REGULATOR"/>
    <property type="match status" value="1"/>
</dbReference>
<reference evidence="7" key="1">
    <citation type="submission" date="2017-04" db="EMBL/GenBank/DDBJ databases">
        <authorList>
            <person name="Varghese N."/>
            <person name="Submissions S."/>
        </authorList>
    </citation>
    <scope>NUCLEOTIDE SEQUENCE [LARGE SCALE GENOMIC DNA]</scope>
    <source>
        <strain evidence="7">Ballard 720</strain>
    </source>
</reference>
<dbReference type="OrthoDB" id="8675247at2"/>
<dbReference type="SUPFAM" id="SSF46785">
    <property type="entry name" value="Winged helix' DNA-binding domain"/>
    <property type="match status" value="1"/>
</dbReference>
<dbReference type="GO" id="GO:0003700">
    <property type="term" value="F:DNA-binding transcription factor activity"/>
    <property type="evidence" value="ECO:0007669"/>
    <property type="project" value="InterPro"/>
</dbReference>
<keyword evidence="2" id="KW-0805">Transcription regulation</keyword>
<dbReference type="RefSeq" id="WP_085230686.1">
    <property type="nucleotide sequence ID" value="NZ_BSQD01000020.1"/>
</dbReference>
<dbReference type="InterPro" id="IPR036388">
    <property type="entry name" value="WH-like_DNA-bd_sf"/>
</dbReference>
<keyword evidence="7" id="KW-1185">Reference proteome</keyword>
<keyword evidence="3" id="KW-0238">DNA-binding</keyword>
<evidence type="ECO:0000256" key="1">
    <source>
        <dbReference type="ARBA" id="ARBA00009437"/>
    </source>
</evidence>
<evidence type="ECO:0000256" key="4">
    <source>
        <dbReference type="ARBA" id="ARBA00023163"/>
    </source>
</evidence>
<evidence type="ECO:0000256" key="3">
    <source>
        <dbReference type="ARBA" id="ARBA00023125"/>
    </source>
</evidence>
<accession>A0A1X7H9M6</accession>
<keyword evidence="4" id="KW-0804">Transcription</keyword>
<dbReference type="GeneID" id="95553047"/>
<dbReference type="PANTHER" id="PTHR30419">
    <property type="entry name" value="HTH-TYPE TRANSCRIPTIONAL REGULATOR YBHD"/>
    <property type="match status" value="1"/>
</dbReference>
<dbReference type="Gene3D" id="3.40.190.290">
    <property type="match status" value="1"/>
</dbReference>
<evidence type="ECO:0000313" key="7">
    <source>
        <dbReference type="Proteomes" id="UP000192911"/>
    </source>
</evidence>
<proteinExistence type="inferred from homology"/>
<dbReference type="GO" id="GO:0005829">
    <property type="term" value="C:cytosol"/>
    <property type="evidence" value="ECO:0007669"/>
    <property type="project" value="TreeGrafter"/>
</dbReference>